<accession>A0ABV5ZHY7</accession>
<organism evidence="2 3">
    <name type="scientific">Hallella seregens ATCC 51272</name>
    <dbReference type="NCBI Taxonomy" id="1336250"/>
    <lineage>
        <taxon>Bacteria</taxon>
        <taxon>Pseudomonadati</taxon>
        <taxon>Bacteroidota</taxon>
        <taxon>Bacteroidia</taxon>
        <taxon>Bacteroidales</taxon>
        <taxon>Prevotellaceae</taxon>
        <taxon>Hallella</taxon>
    </lineage>
</organism>
<comment type="caution">
    <text evidence="2">The sequence shown here is derived from an EMBL/GenBank/DDBJ whole genome shotgun (WGS) entry which is preliminary data.</text>
</comment>
<gene>
    <name evidence="2" type="ORF">ACFFK8_03920</name>
</gene>
<keyword evidence="1" id="KW-0812">Transmembrane</keyword>
<feature type="transmembrane region" description="Helical" evidence="1">
    <location>
        <begin position="286"/>
        <end position="303"/>
    </location>
</feature>
<dbReference type="Proteomes" id="UP001589688">
    <property type="component" value="Unassembled WGS sequence"/>
</dbReference>
<feature type="transmembrane region" description="Helical" evidence="1">
    <location>
        <begin position="264"/>
        <end position="280"/>
    </location>
</feature>
<name>A0ABV5ZHY7_9BACT</name>
<dbReference type="EMBL" id="JBHLZF010000001">
    <property type="protein sequence ID" value="MFB9896984.1"/>
    <property type="molecule type" value="Genomic_DNA"/>
</dbReference>
<reference evidence="2 3" key="1">
    <citation type="submission" date="2024-09" db="EMBL/GenBank/DDBJ databases">
        <authorList>
            <person name="Sun Q."/>
            <person name="Mori K."/>
        </authorList>
    </citation>
    <scope>NUCLEOTIDE SEQUENCE [LARGE SCALE GENOMIC DNA]</scope>
    <source>
        <strain evidence="2 3">ATCC 51272</strain>
    </source>
</reference>
<protein>
    <submittedName>
        <fullName evidence="2">Zinc ribbon domain-containing protein</fullName>
    </submittedName>
</protein>
<evidence type="ECO:0000313" key="3">
    <source>
        <dbReference type="Proteomes" id="UP001589688"/>
    </source>
</evidence>
<sequence>MRNPIPFSLRPAFVAAVALLAATLLGSCYVSHRRPHAAQPYSERQLDSLSFFSTHHYTNNYNFVVRADSLELLRQQPEELLGGMQTDSFTVYRGAHLVVADIRMVPADPVDSVWVQLANDTSAFGWTRESLLLPRVMPDDPISEFISDFSGSHVIVFLVVIVVFAASYLLWSIFRRRARIVHFNDIDSFYPTLLCLIVAASAALYASIQLFAPQMWQHFYFHPTLNPFSLPPVLGVFLLSVWAMLIVALAAFDDVRHQLPAGEALLYLGGLAAVCAVNYIVFSLTVLYFVGYVLLAGYAFYALRQYLRHSRAPYRCGRCGARMRRKGRCPHCGAVNE</sequence>
<feature type="transmembrane region" description="Helical" evidence="1">
    <location>
        <begin position="151"/>
        <end position="171"/>
    </location>
</feature>
<feature type="transmembrane region" description="Helical" evidence="1">
    <location>
        <begin position="232"/>
        <end position="252"/>
    </location>
</feature>
<dbReference type="PROSITE" id="PS51257">
    <property type="entry name" value="PROKAR_LIPOPROTEIN"/>
    <property type="match status" value="1"/>
</dbReference>
<proteinExistence type="predicted"/>
<dbReference type="RefSeq" id="WP_027951910.1">
    <property type="nucleotide sequence ID" value="NZ_JADU01000008.1"/>
</dbReference>
<keyword evidence="1" id="KW-0472">Membrane</keyword>
<keyword evidence="1" id="KW-1133">Transmembrane helix</keyword>
<evidence type="ECO:0000256" key="1">
    <source>
        <dbReference type="SAM" id="Phobius"/>
    </source>
</evidence>
<feature type="transmembrane region" description="Helical" evidence="1">
    <location>
        <begin position="192"/>
        <end position="212"/>
    </location>
</feature>
<keyword evidence="3" id="KW-1185">Reference proteome</keyword>
<evidence type="ECO:0000313" key="2">
    <source>
        <dbReference type="EMBL" id="MFB9896984.1"/>
    </source>
</evidence>